<sequence>MKAVGNLASATKNKALSLIPKRKQNNDVQSISGGVSINSINNNLDVKNPTEKEKILNKQKINTSQILINKKTEIDPQNLNNSKTEKSPAKNAKEKSRLASEKKKTLTKTEHRDSIQSKSEKSSNKNYSKSTDFVVSPPKLDSNSSNMANNSTINTSRHAKQSVNSDDRNIDIPFSQYGVIHDSNSGKNPYLRKQKKAETKNENIGIYDKGYDNEKKYFSNKKTMTSLSASIVPSTPRDVLKDRAKYNYDFANHRQKHTHYFFNNVSRDGSVSDTFLKRVDSTSSSLSLLHSHLSEHLLDPMFYAPPLYTRDKSKIFIADEYDTTPYYGVVLLIMSVVVFVTFMYALFFSKLMPKTGNVVFDLMKSDEYYVLLVPITCLSGIFFVFGNWIGMKYFRHN</sequence>
<dbReference type="InterPro" id="IPR029164">
    <property type="entry name" value="PIG-Y"/>
</dbReference>
<dbReference type="AlphaFoldDB" id="A0A2T9YCU5"/>
<accession>A0A2T9YCU5</accession>
<keyword evidence="2" id="KW-0812">Transmembrane</keyword>
<feature type="transmembrane region" description="Helical" evidence="2">
    <location>
        <begin position="368"/>
        <end position="389"/>
    </location>
</feature>
<dbReference type="Proteomes" id="UP000245699">
    <property type="component" value="Unassembled WGS sequence"/>
</dbReference>
<evidence type="ECO:0000313" key="4">
    <source>
        <dbReference type="Proteomes" id="UP000245699"/>
    </source>
</evidence>
<dbReference type="PANTHER" id="PTHR36485:SF1">
    <property type="entry name" value="TRANSMEMBRANE PROTEIN"/>
    <property type="match status" value="1"/>
</dbReference>
<gene>
    <name evidence="3" type="ORF">BB559_004758</name>
</gene>
<keyword evidence="2" id="KW-1133">Transmembrane helix</keyword>
<keyword evidence="2" id="KW-0472">Membrane</keyword>
<feature type="compositionally biased region" description="Basic and acidic residues" evidence="1">
    <location>
        <begin position="83"/>
        <end position="123"/>
    </location>
</feature>
<feature type="region of interest" description="Disordered" evidence="1">
    <location>
        <begin position="72"/>
        <end position="170"/>
    </location>
</feature>
<evidence type="ECO:0000256" key="2">
    <source>
        <dbReference type="SAM" id="Phobius"/>
    </source>
</evidence>
<feature type="transmembrane region" description="Helical" evidence="2">
    <location>
        <begin position="326"/>
        <end position="347"/>
    </location>
</feature>
<keyword evidence="4" id="KW-1185">Reference proteome</keyword>
<evidence type="ECO:0000313" key="3">
    <source>
        <dbReference type="EMBL" id="PVU90162.1"/>
    </source>
</evidence>
<feature type="compositionally biased region" description="Polar residues" evidence="1">
    <location>
        <begin position="141"/>
        <end position="164"/>
    </location>
</feature>
<evidence type="ECO:0000256" key="1">
    <source>
        <dbReference type="SAM" id="MobiDB-lite"/>
    </source>
</evidence>
<comment type="caution">
    <text evidence="3">The sequence shown here is derived from an EMBL/GenBank/DDBJ whole genome shotgun (WGS) entry which is preliminary data.</text>
</comment>
<reference evidence="3 4" key="1">
    <citation type="journal article" date="2018" name="MBio">
        <title>Comparative Genomics Reveals the Core Gene Toolbox for the Fungus-Insect Symbiosis.</title>
        <authorList>
            <person name="Wang Y."/>
            <person name="Stata M."/>
            <person name="Wang W."/>
            <person name="Stajich J.E."/>
            <person name="White M.M."/>
            <person name="Moncalvo J.M."/>
        </authorList>
    </citation>
    <scope>NUCLEOTIDE SEQUENCE [LARGE SCALE GENOMIC DNA]</scope>
    <source>
        <strain evidence="3 4">AUS-77-4</strain>
    </source>
</reference>
<dbReference type="OrthoDB" id="2157498at2759"/>
<dbReference type="PANTHER" id="PTHR36485">
    <property type="entry name" value="OS01G0939000 PROTEIN"/>
    <property type="match status" value="1"/>
</dbReference>
<proteinExistence type="predicted"/>
<dbReference type="STRING" id="61424.A0A2T9YCU5"/>
<protein>
    <submittedName>
        <fullName evidence="3">Uncharacterized protein</fullName>
    </submittedName>
</protein>
<organism evidence="3 4">
    <name type="scientific">Furculomyces boomerangus</name>
    <dbReference type="NCBI Taxonomy" id="61424"/>
    <lineage>
        <taxon>Eukaryota</taxon>
        <taxon>Fungi</taxon>
        <taxon>Fungi incertae sedis</taxon>
        <taxon>Zoopagomycota</taxon>
        <taxon>Kickxellomycotina</taxon>
        <taxon>Harpellomycetes</taxon>
        <taxon>Harpellales</taxon>
        <taxon>Harpellaceae</taxon>
        <taxon>Furculomyces</taxon>
    </lineage>
</organism>
<name>A0A2T9YCU5_9FUNG</name>
<dbReference type="EMBL" id="MBFT01000495">
    <property type="protein sequence ID" value="PVU90162.1"/>
    <property type="molecule type" value="Genomic_DNA"/>
</dbReference>
<dbReference type="Pfam" id="PF15159">
    <property type="entry name" value="PIG-Y"/>
    <property type="match status" value="1"/>
</dbReference>